<dbReference type="KEGG" id="dmm:dnm_033830"/>
<dbReference type="InterPro" id="IPR010067">
    <property type="entry name" value="ABC_SsuA_sub-bd"/>
</dbReference>
<dbReference type="AlphaFoldDB" id="A0A975BL19"/>
<dbReference type="GO" id="GO:0042626">
    <property type="term" value="F:ATPase-coupled transmembrane transporter activity"/>
    <property type="evidence" value="ECO:0007669"/>
    <property type="project" value="InterPro"/>
</dbReference>
<evidence type="ECO:0000256" key="1">
    <source>
        <dbReference type="ARBA" id="ARBA00004418"/>
    </source>
</evidence>
<dbReference type="PANTHER" id="PTHR30024">
    <property type="entry name" value="ALIPHATIC SULFONATES-BINDING PROTEIN-RELATED"/>
    <property type="match status" value="1"/>
</dbReference>
<evidence type="ECO:0000313" key="7">
    <source>
        <dbReference type="Proteomes" id="UP000663722"/>
    </source>
</evidence>
<dbReference type="PANTHER" id="PTHR30024:SF47">
    <property type="entry name" value="TAURINE-BINDING PERIPLASMIC PROTEIN"/>
    <property type="match status" value="1"/>
</dbReference>
<keyword evidence="3" id="KW-0813">Transport</keyword>
<evidence type="ECO:0000259" key="5">
    <source>
        <dbReference type="Pfam" id="PF09084"/>
    </source>
</evidence>
<dbReference type="GO" id="GO:0042597">
    <property type="term" value="C:periplasmic space"/>
    <property type="evidence" value="ECO:0007669"/>
    <property type="project" value="UniProtKB-SubCell"/>
</dbReference>
<protein>
    <submittedName>
        <fullName evidence="6">ABC transporter, substrate-binding protein</fullName>
    </submittedName>
</protein>
<dbReference type="InterPro" id="IPR015168">
    <property type="entry name" value="SsuA/THI5"/>
</dbReference>
<evidence type="ECO:0000313" key="6">
    <source>
        <dbReference type="EMBL" id="QTA87351.1"/>
    </source>
</evidence>
<gene>
    <name evidence="6" type="ORF">dnm_033830</name>
</gene>
<comment type="subcellular location">
    <subcellularLocation>
        <location evidence="1">Periplasm</location>
    </subcellularLocation>
</comment>
<dbReference type="NCBIfam" id="TIGR01728">
    <property type="entry name" value="SsuA_fam"/>
    <property type="match status" value="1"/>
</dbReference>
<evidence type="ECO:0000256" key="3">
    <source>
        <dbReference type="ARBA" id="ARBA00022448"/>
    </source>
</evidence>
<evidence type="ECO:0000256" key="4">
    <source>
        <dbReference type="ARBA" id="ARBA00022729"/>
    </source>
</evidence>
<proteinExistence type="inferred from homology"/>
<dbReference type="EMBL" id="CP061800">
    <property type="protein sequence ID" value="QTA87351.1"/>
    <property type="molecule type" value="Genomic_DNA"/>
</dbReference>
<reference evidence="6" key="1">
    <citation type="journal article" date="2021" name="Microb. Physiol.">
        <title>Proteogenomic Insights into the Physiology of Marine, Sulfate-Reducing, Filamentous Desulfonema limicola and Desulfonema magnum.</title>
        <authorList>
            <person name="Schnaars V."/>
            <person name="Wohlbrand L."/>
            <person name="Scheve S."/>
            <person name="Hinrichs C."/>
            <person name="Reinhardt R."/>
            <person name="Rabus R."/>
        </authorList>
    </citation>
    <scope>NUCLEOTIDE SEQUENCE</scope>
    <source>
        <strain evidence="6">4be13</strain>
    </source>
</reference>
<keyword evidence="4" id="KW-0732">Signal</keyword>
<dbReference type="Gene3D" id="3.40.190.10">
    <property type="entry name" value="Periplasmic binding protein-like II"/>
    <property type="match status" value="2"/>
</dbReference>
<sequence length="337" mass="38173">MIFMFNNLAVTIIILVVLVASALFGWEHAPKKEEGPKTTGKLMKVARNYWPGQYWLAIADKKGWLKEAGLNIEFTDFPDFIQSMSDMAEGKVDVSAFVLFDFMKFRLQGADLVGVINNDISFADAIVAKPGIENITDLKGKRIGLQKESFQEFMLSMVLEGNKLKLDDVIIAEIQAEDTEPFVKGAVDATVTWEPFASEAVEKGNGRIIFDSSELPGLISDIFVFRRKFIKERPEDVQAFVNVWHKSTEFIKQNPKEAFGIIAEIYNKTPGEVEALTRQVKILDMRDNRASFSFAAGFESLHGTARKVNNFMIKKGMTKKRLDSTEFFDGRFIRRLR</sequence>
<name>A0A975BL19_9BACT</name>
<dbReference type="GO" id="GO:0016020">
    <property type="term" value="C:membrane"/>
    <property type="evidence" value="ECO:0007669"/>
    <property type="project" value="InterPro"/>
</dbReference>
<keyword evidence="7" id="KW-1185">Reference proteome</keyword>
<evidence type="ECO:0000256" key="2">
    <source>
        <dbReference type="ARBA" id="ARBA00010742"/>
    </source>
</evidence>
<dbReference type="SUPFAM" id="SSF53850">
    <property type="entry name" value="Periplasmic binding protein-like II"/>
    <property type="match status" value="1"/>
</dbReference>
<feature type="domain" description="SsuA/THI5-like" evidence="5">
    <location>
        <begin position="57"/>
        <end position="258"/>
    </location>
</feature>
<dbReference type="Pfam" id="PF09084">
    <property type="entry name" value="NMT1"/>
    <property type="match status" value="1"/>
</dbReference>
<organism evidence="6 7">
    <name type="scientific">Desulfonema magnum</name>
    <dbReference type="NCBI Taxonomy" id="45655"/>
    <lineage>
        <taxon>Bacteria</taxon>
        <taxon>Pseudomonadati</taxon>
        <taxon>Thermodesulfobacteriota</taxon>
        <taxon>Desulfobacteria</taxon>
        <taxon>Desulfobacterales</taxon>
        <taxon>Desulfococcaceae</taxon>
        <taxon>Desulfonema</taxon>
    </lineage>
</organism>
<dbReference type="Proteomes" id="UP000663722">
    <property type="component" value="Chromosome"/>
</dbReference>
<accession>A0A975BL19</accession>
<comment type="similarity">
    <text evidence="2">Belongs to the bacterial solute-binding protein SsuA/TauA family.</text>
</comment>